<proteinExistence type="predicted"/>
<organism evidence="2 3">
    <name type="scientific">Glomus cerebriforme</name>
    <dbReference type="NCBI Taxonomy" id="658196"/>
    <lineage>
        <taxon>Eukaryota</taxon>
        <taxon>Fungi</taxon>
        <taxon>Fungi incertae sedis</taxon>
        <taxon>Mucoromycota</taxon>
        <taxon>Glomeromycotina</taxon>
        <taxon>Glomeromycetes</taxon>
        <taxon>Glomerales</taxon>
        <taxon>Glomeraceae</taxon>
        <taxon>Glomus</taxon>
    </lineage>
</organism>
<protein>
    <submittedName>
        <fullName evidence="2">Uncharacterized protein</fullName>
    </submittedName>
</protein>
<sequence length="286" mass="32943">MKVLYQVSEITTLPEPKNFSDTASETSEEDLNTPNNPTIGLSVFDLILESRNRSLNSSVQNGKGKCSILELETVLFAFRLVCEIGNVQALGIRKRFSSGNSGLEIFSSGNLGLEMSLSFWSDTGKWEMVLLAFRLVHEVGNGSGFFSISAWKSGKFRSYNFKTFFLEHSALKIQDQKRNKILIDCFFFFFVDSALRIQNSETYTNILTEHFTFFISLLLDLRNQNIRLWKHKWKYSALEMETETTKNIGLPLNEAFLEKVHEYSNILFVSPEKELYFLFLIQLRLL</sequence>
<comment type="caution">
    <text evidence="2">The sequence shown here is derived from an EMBL/GenBank/DDBJ whole genome shotgun (WGS) entry which is preliminary data.</text>
</comment>
<dbReference type="Proteomes" id="UP000265703">
    <property type="component" value="Unassembled WGS sequence"/>
</dbReference>
<dbReference type="EMBL" id="QKYT01001347">
    <property type="protein sequence ID" value="RIA79356.1"/>
    <property type="molecule type" value="Genomic_DNA"/>
</dbReference>
<dbReference type="AlphaFoldDB" id="A0A397S3H2"/>
<feature type="region of interest" description="Disordered" evidence="1">
    <location>
        <begin position="15"/>
        <end position="35"/>
    </location>
</feature>
<keyword evidence="3" id="KW-1185">Reference proteome</keyword>
<evidence type="ECO:0000313" key="2">
    <source>
        <dbReference type="EMBL" id="RIA79356.1"/>
    </source>
</evidence>
<evidence type="ECO:0000256" key="1">
    <source>
        <dbReference type="SAM" id="MobiDB-lite"/>
    </source>
</evidence>
<gene>
    <name evidence="2" type="ORF">C1645_745964</name>
</gene>
<reference evidence="2 3" key="1">
    <citation type="submission" date="2018-06" db="EMBL/GenBank/DDBJ databases">
        <title>Comparative genomics reveals the genomic features of Rhizophagus irregularis, R. cerebriforme, R. diaphanum and Gigaspora rosea, and their symbiotic lifestyle signature.</title>
        <authorList>
            <person name="Morin E."/>
            <person name="San Clemente H."/>
            <person name="Chen E.C.H."/>
            <person name="De La Providencia I."/>
            <person name="Hainaut M."/>
            <person name="Kuo A."/>
            <person name="Kohler A."/>
            <person name="Murat C."/>
            <person name="Tang N."/>
            <person name="Roy S."/>
            <person name="Loubradou J."/>
            <person name="Henrissat B."/>
            <person name="Grigoriev I.V."/>
            <person name="Corradi N."/>
            <person name="Roux C."/>
            <person name="Martin F.M."/>
        </authorList>
    </citation>
    <scope>NUCLEOTIDE SEQUENCE [LARGE SCALE GENOMIC DNA]</scope>
    <source>
        <strain evidence="2 3">DAOM 227022</strain>
    </source>
</reference>
<accession>A0A397S3H2</accession>
<name>A0A397S3H2_9GLOM</name>
<evidence type="ECO:0000313" key="3">
    <source>
        <dbReference type="Proteomes" id="UP000265703"/>
    </source>
</evidence>